<feature type="region of interest" description="Disordered" evidence="18">
    <location>
        <begin position="511"/>
        <end position="531"/>
    </location>
</feature>
<proteinExistence type="inferred from homology"/>
<evidence type="ECO:0000313" key="23">
    <source>
        <dbReference type="Proteomes" id="UP000887572"/>
    </source>
</evidence>
<keyword evidence="10 19" id="KW-0472">Membrane</keyword>
<evidence type="ECO:0000259" key="22">
    <source>
        <dbReference type="PROSITE" id="PS50125"/>
    </source>
</evidence>
<feature type="compositionally biased region" description="Basic and acidic residues" evidence="18">
    <location>
        <begin position="734"/>
        <end position="748"/>
    </location>
</feature>
<dbReference type="SUPFAM" id="SSF53822">
    <property type="entry name" value="Periplasmic binding protein-like I"/>
    <property type="match status" value="1"/>
</dbReference>
<keyword evidence="13 15" id="KW-0456">Lyase</keyword>
<keyword evidence="6 19" id="KW-0812">Transmembrane</keyword>
<dbReference type="Gene3D" id="1.10.490.10">
    <property type="entry name" value="Globins"/>
    <property type="match status" value="1"/>
</dbReference>
<dbReference type="InterPro" id="IPR012292">
    <property type="entry name" value="Globin/Proto"/>
</dbReference>
<keyword evidence="23" id="KW-1185">Reference proteome</keyword>
<dbReference type="Gene3D" id="3.40.50.2300">
    <property type="match status" value="2"/>
</dbReference>
<dbReference type="Pfam" id="PF01094">
    <property type="entry name" value="ANF_receptor"/>
    <property type="match status" value="1"/>
</dbReference>
<keyword evidence="7 20" id="KW-0732">Signal</keyword>
<dbReference type="GO" id="GO:0004672">
    <property type="term" value="F:protein kinase activity"/>
    <property type="evidence" value="ECO:0007669"/>
    <property type="project" value="InterPro"/>
</dbReference>
<dbReference type="InterPro" id="IPR001245">
    <property type="entry name" value="Ser-Thr/Tyr_kinase_cat_dom"/>
</dbReference>
<evidence type="ECO:0000256" key="11">
    <source>
        <dbReference type="ARBA" id="ARBA00023170"/>
    </source>
</evidence>
<evidence type="ECO:0000256" key="15">
    <source>
        <dbReference type="RuleBase" id="RU000405"/>
    </source>
</evidence>
<dbReference type="InterPro" id="IPR044399">
    <property type="entry name" value="Mb-like_M"/>
</dbReference>
<dbReference type="InterPro" id="IPR009050">
    <property type="entry name" value="Globin-like_sf"/>
</dbReference>
<accession>A0A914GPY4</accession>
<dbReference type="CDD" id="cd06352">
    <property type="entry name" value="PBP1_NPR_GC-like"/>
    <property type="match status" value="1"/>
</dbReference>
<keyword evidence="9 19" id="KW-1133">Transmembrane helix</keyword>
<keyword evidence="12" id="KW-0325">Glycoprotein</keyword>
<feature type="region of interest" description="Disordered" evidence="18">
    <location>
        <begin position="1198"/>
        <end position="1263"/>
    </location>
</feature>
<evidence type="ECO:0000256" key="2">
    <source>
        <dbReference type="ARBA" id="ARBA00004236"/>
    </source>
</evidence>
<evidence type="ECO:0000256" key="4">
    <source>
        <dbReference type="ARBA" id="ARBA00012202"/>
    </source>
</evidence>
<evidence type="ECO:0000313" key="24">
    <source>
        <dbReference type="WBParaSite" id="Gr19_v10_g10347.t1"/>
    </source>
</evidence>
<dbReference type="Gene3D" id="3.30.70.1230">
    <property type="entry name" value="Nucleotide cyclase"/>
    <property type="match status" value="1"/>
</dbReference>
<feature type="region of interest" description="Disordered" evidence="18">
    <location>
        <begin position="702"/>
        <end position="766"/>
    </location>
</feature>
<evidence type="ECO:0000256" key="17">
    <source>
        <dbReference type="SAM" id="Coils"/>
    </source>
</evidence>
<dbReference type="SUPFAM" id="SSF55073">
    <property type="entry name" value="Nucleotide cyclase"/>
    <property type="match status" value="1"/>
</dbReference>
<dbReference type="GO" id="GO:0004383">
    <property type="term" value="F:guanylate cyclase activity"/>
    <property type="evidence" value="ECO:0007669"/>
    <property type="project" value="UniProtKB-EC"/>
</dbReference>
<feature type="signal peptide" evidence="20">
    <location>
        <begin position="1"/>
        <end position="16"/>
    </location>
</feature>
<feature type="compositionally biased region" description="Low complexity" evidence="18">
    <location>
        <begin position="1250"/>
        <end position="1262"/>
    </location>
</feature>
<dbReference type="GO" id="GO:0005886">
    <property type="term" value="C:plasma membrane"/>
    <property type="evidence" value="ECO:0007669"/>
    <property type="project" value="UniProtKB-SubCell"/>
</dbReference>
<evidence type="ECO:0000256" key="8">
    <source>
        <dbReference type="ARBA" id="ARBA00022741"/>
    </source>
</evidence>
<evidence type="ECO:0000256" key="20">
    <source>
        <dbReference type="SAM" id="SignalP"/>
    </source>
</evidence>
<evidence type="ECO:0000256" key="18">
    <source>
        <dbReference type="SAM" id="MobiDB-lite"/>
    </source>
</evidence>
<evidence type="ECO:0000256" key="9">
    <source>
        <dbReference type="ARBA" id="ARBA00022989"/>
    </source>
</evidence>
<dbReference type="InterPro" id="IPR028082">
    <property type="entry name" value="Peripla_BP_I"/>
</dbReference>
<name>A0A914GPY4_GLORO</name>
<keyword evidence="17" id="KW-0175">Coiled coil</keyword>
<dbReference type="SMART" id="SM00220">
    <property type="entry name" value="S_TKc"/>
    <property type="match status" value="1"/>
</dbReference>
<feature type="domain" description="Protein kinase" evidence="21">
    <location>
        <begin position="520"/>
        <end position="885"/>
    </location>
</feature>
<dbReference type="SUPFAM" id="SSF46458">
    <property type="entry name" value="Globin-like"/>
    <property type="match status" value="1"/>
</dbReference>
<dbReference type="Proteomes" id="UP000887572">
    <property type="component" value="Unplaced"/>
</dbReference>
<evidence type="ECO:0000259" key="21">
    <source>
        <dbReference type="PROSITE" id="PS50011"/>
    </source>
</evidence>
<feature type="region of interest" description="Disordered" evidence="18">
    <location>
        <begin position="1326"/>
        <end position="1347"/>
    </location>
</feature>
<feature type="region of interest" description="Disordered" evidence="18">
    <location>
        <begin position="1586"/>
        <end position="1680"/>
    </location>
</feature>
<dbReference type="InterPro" id="IPR018297">
    <property type="entry name" value="A/G_cyclase_CS"/>
</dbReference>
<keyword evidence="5" id="KW-1003">Cell membrane</keyword>
<evidence type="ECO:0000256" key="7">
    <source>
        <dbReference type="ARBA" id="ARBA00022729"/>
    </source>
</evidence>
<dbReference type="GO" id="GO:0019825">
    <property type="term" value="F:oxygen binding"/>
    <property type="evidence" value="ECO:0007669"/>
    <property type="project" value="InterPro"/>
</dbReference>
<dbReference type="GO" id="GO:0005524">
    <property type="term" value="F:ATP binding"/>
    <property type="evidence" value="ECO:0007669"/>
    <property type="project" value="InterPro"/>
</dbReference>
<dbReference type="FunFam" id="3.30.70.1230:FF:000050">
    <property type="entry name" value="Guanylate cyclase"/>
    <property type="match status" value="1"/>
</dbReference>
<feature type="compositionally biased region" description="Gly residues" evidence="18">
    <location>
        <begin position="1654"/>
        <end position="1663"/>
    </location>
</feature>
<protein>
    <recommendedName>
        <fullName evidence="4 16">Guanylate cyclase</fullName>
        <ecNumber evidence="4 16">4.6.1.2</ecNumber>
    </recommendedName>
</protein>
<dbReference type="InterPro" id="IPR011009">
    <property type="entry name" value="Kinase-like_dom_sf"/>
</dbReference>
<comment type="catalytic activity">
    <reaction evidence="1 16">
        <text>GTP = 3',5'-cyclic GMP + diphosphate</text>
        <dbReference type="Rhea" id="RHEA:13665"/>
        <dbReference type="ChEBI" id="CHEBI:33019"/>
        <dbReference type="ChEBI" id="CHEBI:37565"/>
        <dbReference type="ChEBI" id="CHEBI:57746"/>
        <dbReference type="EC" id="4.6.1.2"/>
    </reaction>
</comment>
<dbReference type="Pfam" id="PF07714">
    <property type="entry name" value="PK_Tyr_Ser-Thr"/>
    <property type="match status" value="1"/>
</dbReference>
<evidence type="ECO:0000256" key="13">
    <source>
        <dbReference type="ARBA" id="ARBA00023239"/>
    </source>
</evidence>
<feature type="compositionally biased region" description="Low complexity" evidence="18">
    <location>
        <begin position="1208"/>
        <end position="1223"/>
    </location>
</feature>
<feature type="coiled-coil region" evidence="17">
    <location>
        <begin position="894"/>
        <end position="932"/>
    </location>
</feature>
<dbReference type="PROSITE" id="PS50011">
    <property type="entry name" value="PROTEIN_KINASE_DOM"/>
    <property type="match status" value="1"/>
</dbReference>
<dbReference type="InterPro" id="IPR029787">
    <property type="entry name" value="Nucleotide_cyclase"/>
</dbReference>
<dbReference type="EC" id="4.6.1.2" evidence="4 16"/>
<feature type="transmembrane region" description="Helical" evidence="19">
    <location>
        <begin position="460"/>
        <end position="482"/>
    </location>
</feature>
<dbReference type="PANTHER" id="PTHR11920">
    <property type="entry name" value="GUANYLYL CYCLASE"/>
    <property type="match status" value="1"/>
</dbReference>
<evidence type="ECO:0000256" key="14">
    <source>
        <dbReference type="ARBA" id="ARBA00023293"/>
    </source>
</evidence>
<evidence type="ECO:0000256" key="12">
    <source>
        <dbReference type="ARBA" id="ARBA00023180"/>
    </source>
</evidence>
<evidence type="ECO:0000256" key="1">
    <source>
        <dbReference type="ARBA" id="ARBA00001436"/>
    </source>
</evidence>
<dbReference type="WBParaSite" id="Gr19_v10_g10347.t1">
    <property type="protein sequence ID" value="Gr19_v10_g10347.t1"/>
    <property type="gene ID" value="Gr19_v10_g10347"/>
</dbReference>
<dbReference type="PROSITE" id="PS00452">
    <property type="entry name" value="GUANYLATE_CYCLASE_1"/>
    <property type="match status" value="1"/>
</dbReference>
<keyword evidence="11" id="KW-0675">Receptor</keyword>
<feature type="compositionally biased region" description="Gly residues" evidence="18">
    <location>
        <begin position="1228"/>
        <end position="1237"/>
    </location>
</feature>
<dbReference type="GO" id="GO:0004016">
    <property type="term" value="F:adenylate cyclase activity"/>
    <property type="evidence" value="ECO:0007669"/>
    <property type="project" value="TreeGrafter"/>
</dbReference>
<dbReference type="GO" id="GO:0007606">
    <property type="term" value="P:sensory perception of chemical stimulus"/>
    <property type="evidence" value="ECO:0007669"/>
    <property type="project" value="UniProtKB-ARBA"/>
</dbReference>
<evidence type="ECO:0000256" key="16">
    <source>
        <dbReference type="RuleBase" id="RU003431"/>
    </source>
</evidence>
<dbReference type="Pfam" id="PF00211">
    <property type="entry name" value="Guanylate_cyc"/>
    <property type="match status" value="1"/>
</dbReference>
<dbReference type="CDD" id="cd01040">
    <property type="entry name" value="Mb-like"/>
    <property type="match status" value="1"/>
</dbReference>
<keyword evidence="8" id="KW-0547">Nucleotide-binding</keyword>
<dbReference type="CDD" id="cd07302">
    <property type="entry name" value="CHD"/>
    <property type="match status" value="1"/>
</dbReference>
<dbReference type="InterPro" id="IPR050401">
    <property type="entry name" value="Cyclic_nucleotide_synthase"/>
</dbReference>
<dbReference type="InterPro" id="IPR001054">
    <property type="entry name" value="A/G_cyclase"/>
</dbReference>
<organism evidence="23 24">
    <name type="scientific">Globodera rostochiensis</name>
    <name type="common">Golden nematode worm</name>
    <name type="synonym">Heterodera rostochiensis</name>
    <dbReference type="NCBI Taxonomy" id="31243"/>
    <lineage>
        <taxon>Eukaryota</taxon>
        <taxon>Metazoa</taxon>
        <taxon>Ecdysozoa</taxon>
        <taxon>Nematoda</taxon>
        <taxon>Chromadorea</taxon>
        <taxon>Rhabditida</taxon>
        <taxon>Tylenchina</taxon>
        <taxon>Tylenchomorpha</taxon>
        <taxon>Tylenchoidea</taxon>
        <taxon>Heteroderidae</taxon>
        <taxon>Heteroderinae</taxon>
        <taxon>Globodera</taxon>
    </lineage>
</organism>
<dbReference type="SMART" id="SM00044">
    <property type="entry name" value="CYCc"/>
    <property type="match status" value="1"/>
</dbReference>
<evidence type="ECO:0000256" key="10">
    <source>
        <dbReference type="ARBA" id="ARBA00023136"/>
    </source>
</evidence>
<feature type="compositionally biased region" description="Basic and acidic residues" evidence="18">
    <location>
        <begin position="755"/>
        <end position="764"/>
    </location>
</feature>
<feature type="chain" id="PRO_5036804490" description="Guanylate cyclase" evidence="20">
    <location>
        <begin position="17"/>
        <end position="1712"/>
    </location>
</feature>
<dbReference type="GO" id="GO:0001653">
    <property type="term" value="F:peptide receptor activity"/>
    <property type="evidence" value="ECO:0007669"/>
    <property type="project" value="TreeGrafter"/>
</dbReference>
<comment type="subcellular location">
    <subcellularLocation>
        <location evidence="2">Cell membrane</location>
    </subcellularLocation>
    <subcellularLocation>
        <location evidence="3">Membrane</location>
        <topology evidence="3">Single-pass type I membrane protein</topology>
    </subcellularLocation>
</comment>
<comment type="similarity">
    <text evidence="15">Belongs to the adenylyl cyclase class-4/guanylyl cyclase family.</text>
</comment>
<dbReference type="InterPro" id="IPR001828">
    <property type="entry name" value="ANF_lig-bd_rcpt"/>
</dbReference>
<dbReference type="GO" id="GO:0020037">
    <property type="term" value="F:heme binding"/>
    <property type="evidence" value="ECO:0007669"/>
    <property type="project" value="InterPro"/>
</dbReference>
<feature type="compositionally biased region" description="Basic and acidic residues" evidence="18">
    <location>
        <begin position="1643"/>
        <end position="1653"/>
    </location>
</feature>
<dbReference type="InterPro" id="IPR000719">
    <property type="entry name" value="Prot_kinase_dom"/>
</dbReference>
<keyword evidence="14 16" id="KW-0141">cGMP biosynthesis</keyword>
<evidence type="ECO:0000256" key="5">
    <source>
        <dbReference type="ARBA" id="ARBA00022475"/>
    </source>
</evidence>
<feature type="domain" description="Guanylate cyclase" evidence="22">
    <location>
        <begin position="957"/>
        <end position="1087"/>
    </location>
</feature>
<sequence length="1712" mass="191307">MFCGISFLLLRILCFGCCPLLNFCDLVAPNANNVIKVAHLQPNNPNIVNEPQVMEMCYQDMKERRILPSEITLQLITMESCNRLSGVEHAAFLHYLRNASVYFGPGCNNEMNVIGRLASRWNVPIIAHLSGDDALSDRTIFDTLGSVALTSATEMARSTITLLQLYGWKQIGLVKASVNFERLSLHSLKSFLKDSQIEINVEIELDPYMTADEIIATGKLKLLRNRARIIIVEMGMDLHSSRNFMIAVHRSHMKSHDYVYVIPWLAHMHDHYPWEASNIEKQETKSAFDNSIVITAHGYDKKFIEEFELRFNKMTGIISSYYATLSYMSLYDALFLYGLAVRDAVEESPNQSIFLDGRKIWKKMTARQFIGVTGQVLMNNKAIRVPSYATYHVKNGTMRIVVELTARLSDKHKCALSENDCSEHAAHETMSHYWGSYDGYMPNDMPKCGFDGSLCDYTNIYITIGVLAFLAVSIPLGYLFYLKEKERMLYDMNWRIPREQIRLLEERSGTKSGSLHSKTLSHDSSSLGGSLGSATKANARLSAKQAVSNGVKCAHKRYAQMRSLSFNKNELARLKELKVTENENLNKFYGISFNQQNEFIVLWLLCQRGSLEDVLFNEELKISRNFQVSFAKDVVKGMVFLHSSNLRYHGFLCLQNCLVDSNWNVKLTNFVTEEIIGDKMRHNEIKHISVSELIREKKAKESAKKLKNGAGGGKSVDADDDDDSEKGGKRRKRQTAEKKRENTESESRSEEEDVMNERMRDKSNTKRFIQQAPEVIREFISTKNLPTGSQAADMYSLGMVFYQILFKLEPFYERNLPPSKILQKIALASEDDQIIRPSFPNQQQTAATEEAYNLQLLSALEACWLELPEMRPNIKRVKAIVNANLKSTGSGSLVDQMMKMMEDYTTNLEQLVKERTVLLEEAQQQADRLLKNMLPASVADDLKAGRAVPPQLYLGATVLFSDIRGFTRMASSSTPLQVVNFLNDLFSGFDAIIAKHDAYKVETIGDAYMIVSGVPRENGNCHVQHIGDIALKMRSFVTNFKVAHRPDEIMMVRIGFHSGSVAAGVVGLAAPRYCLFGDTVNVASRMESSGVANKIQISESSCNLLKCFYHQFIVTERGKIDIKGKGECTTFFLEGKEQSVPLMMNIGAGRKKGRRHTLTTAKTMFLIAKIVRGRRLLQQLEQEEEKAQKERDKIMAAKAGGGAGGTTLAGRSSRQQQTRQNSQAYEEAGGGRVGGTDGSSTALQHHHSFSEGPSSSSAAVGTGIVGASGRGGIGAGTEHECAAAGSIELNELGTELLMGAAGRGEDVAEKTPFALAAQQQKLMNRSVDGTTQRRQKAVRQRTDSSLPSVDEELFAPTESGQHNVKMRRTSSMPSVVESDSHQKMAFSVSKKGGIHRPIKHYNYEDRLSKLHKRALRFTWQRLQTRNGGKRIEAVFEEVFDRMMRSLPVMREMFNTRTFISAMSRCEIATPRDHARLIVKMFETAIKNLEVEERKRTDTAADFDPNLLGRAHGALRPYGFNSALWEAFGEAVIDVVLNQEAVRDLPGASQAWVVLTACLAQQQQMNGTGGVAPADGTNRQQHQLCRLTSAKSNKTVGESEEAEVPGRGNDERLLVANHHNSNNENRRNTIASCSDSPCTDEEEPTKTTLDRRIDAGGGGGGGTTAGHSQRQRALSMRRRGQQQRCFSVMPDRTGNGQNKLEMKILHDMTSTEL</sequence>
<dbReference type="GO" id="GO:0007168">
    <property type="term" value="P:receptor guanylyl cyclase signaling pathway"/>
    <property type="evidence" value="ECO:0007669"/>
    <property type="project" value="TreeGrafter"/>
</dbReference>
<dbReference type="PANTHER" id="PTHR11920:SF503">
    <property type="entry name" value="RECEPTOR-TYPE GUANYLATE CYCLASE GCY-9"/>
    <property type="match status" value="1"/>
</dbReference>
<reference evidence="24" key="1">
    <citation type="submission" date="2022-11" db="UniProtKB">
        <authorList>
            <consortium name="WormBaseParasite"/>
        </authorList>
    </citation>
    <scope>IDENTIFICATION</scope>
</reference>
<dbReference type="GO" id="GO:0035556">
    <property type="term" value="P:intracellular signal transduction"/>
    <property type="evidence" value="ECO:0007669"/>
    <property type="project" value="InterPro"/>
</dbReference>
<evidence type="ECO:0000256" key="3">
    <source>
        <dbReference type="ARBA" id="ARBA00004479"/>
    </source>
</evidence>
<dbReference type="PROSITE" id="PS50125">
    <property type="entry name" value="GUANYLATE_CYCLASE_2"/>
    <property type="match status" value="1"/>
</dbReference>
<dbReference type="Gene3D" id="1.10.510.10">
    <property type="entry name" value="Transferase(Phosphotransferase) domain 1"/>
    <property type="match status" value="2"/>
</dbReference>
<evidence type="ECO:0000256" key="6">
    <source>
        <dbReference type="ARBA" id="ARBA00022692"/>
    </source>
</evidence>
<evidence type="ECO:0000256" key="19">
    <source>
        <dbReference type="SAM" id="Phobius"/>
    </source>
</evidence>
<dbReference type="SUPFAM" id="SSF56112">
    <property type="entry name" value="Protein kinase-like (PK-like)"/>
    <property type="match status" value="1"/>
</dbReference>